<sequence length="81" mass="8700">MRFDLYTHCGIDEARIGSAYFEAGTPLSDGSGNPPEGWDNPYQRGTMTLKSAAEAVFTDAAGHAVTFRARPGASAFKRVCQ</sequence>
<accession>A0A939JHM2</accession>
<dbReference type="RefSeq" id="WP_206961091.1">
    <property type="nucleotide sequence ID" value="NZ_JAFLRJ010000065.1"/>
</dbReference>
<gene>
    <name evidence="1" type="ORF">J0695_07640</name>
</gene>
<dbReference type="Proteomes" id="UP000664167">
    <property type="component" value="Unassembled WGS sequence"/>
</dbReference>
<evidence type="ECO:0000313" key="1">
    <source>
        <dbReference type="EMBL" id="MBO0511684.1"/>
    </source>
</evidence>
<reference evidence="1" key="1">
    <citation type="submission" date="2021-03" db="EMBL/GenBank/DDBJ databases">
        <title>Streptomyces poriferae sp. nov., a novel marine sponge-derived Actinobacteria species with anti-MRSA activity.</title>
        <authorList>
            <person name="Sandoval-Powers M."/>
            <person name="Kralova S."/>
            <person name="Nguyen G.-S."/>
            <person name="Fawwal D."/>
            <person name="Degnes K."/>
            <person name="Klinkenberg G."/>
            <person name="Sletta H."/>
            <person name="Wentzel A."/>
            <person name="Liles M.R."/>
        </authorList>
    </citation>
    <scope>NUCLEOTIDE SEQUENCE</scope>
    <source>
        <strain evidence="1">DSM 41794</strain>
    </source>
</reference>
<proteinExistence type="predicted"/>
<dbReference type="EMBL" id="JAFLRJ010000065">
    <property type="protein sequence ID" value="MBO0511684.1"/>
    <property type="molecule type" value="Genomic_DNA"/>
</dbReference>
<evidence type="ECO:0000313" key="2">
    <source>
        <dbReference type="Proteomes" id="UP000664167"/>
    </source>
</evidence>
<protein>
    <submittedName>
        <fullName evidence="1">Uncharacterized protein</fullName>
    </submittedName>
</protein>
<comment type="caution">
    <text evidence="1">The sequence shown here is derived from an EMBL/GenBank/DDBJ whole genome shotgun (WGS) entry which is preliminary data.</text>
</comment>
<keyword evidence="2" id="KW-1185">Reference proteome</keyword>
<dbReference type="AlphaFoldDB" id="A0A939JHM2"/>
<organism evidence="1 2">
    <name type="scientific">Streptomyces beijiangensis</name>
    <dbReference type="NCBI Taxonomy" id="163361"/>
    <lineage>
        <taxon>Bacteria</taxon>
        <taxon>Bacillati</taxon>
        <taxon>Actinomycetota</taxon>
        <taxon>Actinomycetes</taxon>
        <taxon>Kitasatosporales</taxon>
        <taxon>Streptomycetaceae</taxon>
        <taxon>Streptomyces</taxon>
    </lineage>
</organism>
<name>A0A939JHM2_9ACTN</name>